<dbReference type="EMBL" id="CP001918">
    <property type="protein sequence ID" value="ADF64544.1"/>
    <property type="molecule type" value="Genomic_DNA"/>
</dbReference>
<sequence length="72" mass="8256">MPQASSIARDDETKCDVIPAGLRAGWRFVDEDFPFSQCLQLSSRQSLPLRVSSRFTLDSLFTLRRPETECYN</sequence>
<dbReference type="EnsemblBacteria" id="ADF64544">
    <property type="protein sequence ID" value="ADF64544"/>
    <property type="gene ID" value="ECL_05022"/>
</dbReference>
<evidence type="ECO:0000313" key="2">
    <source>
        <dbReference type="Proteomes" id="UP000002363"/>
    </source>
</evidence>
<evidence type="ECO:0000313" key="1">
    <source>
        <dbReference type="EMBL" id="ADF64544.1"/>
    </source>
</evidence>
<gene>
    <name evidence="1" type="ordered locus">ECL_05022</name>
</gene>
<dbReference type="Proteomes" id="UP000002363">
    <property type="component" value="Chromosome"/>
</dbReference>
<protein>
    <submittedName>
        <fullName evidence="1">Uncharacterized protein</fullName>
    </submittedName>
</protein>
<keyword evidence="2" id="KW-1185">Reference proteome</keyword>
<organism evidence="1 2">
    <name type="scientific">Enterobacter cloacae subsp. cloacae (strain ATCC 13047 / DSM 30054 / NBRC 13535 / NCTC 10005 / WDCM 00083 / NCDC 279-56)</name>
    <dbReference type="NCBI Taxonomy" id="716541"/>
    <lineage>
        <taxon>Bacteria</taxon>
        <taxon>Pseudomonadati</taxon>
        <taxon>Pseudomonadota</taxon>
        <taxon>Gammaproteobacteria</taxon>
        <taxon>Enterobacterales</taxon>
        <taxon>Enterobacteriaceae</taxon>
        <taxon>Enterobacter</taxon>
        <taxon>Enterobacter cloacae complex</taxon>
    </lineage>
</organism>
<dbReference type="KEGG" id="enc:ECL_05022"/>
<dbReference type="STRING" id="716541.ECL_05022"/>
<reference evidence="1 2" key="1">
    <citation type="journal article" date="2010" name="J. Bacteriol.">
        <title>Complete genome sequence of Enterobacter cloacae subsp. cloacae type strain ATCC 13047.</title>
        <authorList>
            <person name="Ren Y."/>
            <person name="Ren Y."/>
            <person name="Zhou Z."/>
            <person name="Guo X."/>
            <person name="Li Y."/>
            <person name="Feng L."/>
            <person name="Wang L."/>
        </authorList>
    </citation>
    <scope>NUCLEOTIDE SEQUENCE [LARGE SCALE GENOMIC DNA]</scope>
    <source>
        <strain evidence="2">ATCC 13047 / DSM 30054 / NBRC 13535 / NCTC 10005 / WDCM 00083 / NCDC 279-56</strain>
    </source>
</reference>
<dbReference type="HOGENOM" id="CLU_2716028_0_0_6"/>
<dbReference type="AlphaFoldDB" id="A0A0H3CTH6"/>
<proteinExistence type="predicted"/>
<name>A0A0H3CTH6_ENTCC</name>
<accession>A0A0H3CTH6</accession>